<dbReference type="CDD" id="cd22327">
    <property type="entry name" value="FokI_nuclease-like"/>
    <property type="match status" value="1"/>
</dbReference>
<dbReference type="eggNOG" id="ENOG502Z8NJ">
    <property type="taxonomic scope" value="Bacteria"/>
</dbReference>
<dbReference type="Gene3D" id="3.90.241.10">
    <property type="entry name" value="Foki Restriction Endonuclease, Chain A, domain 1"/>
    <property type="match status" value="1"/>
</dbReference>
<organism evidence="5 6">
    <name type="scientific">Streptococcus macacae NCTC 11558</name>
    <dbReference type="NCBI Taxonomy" id="764298"/>
    <lineage>
        <taxon>Bacteria</taxon>
        <taxon>Bacillati</taxon>
        <taxon>Bacillota</taxon>
        <taxon>Bacilli</taxon>
        <taxon>Lactobacillales</taxon>
        <taxon>Streptococcaceae</taxon>
        <taxon>Streptococcus</taxon>
    </lineage>
</organism>
<dbReference type="EMBL" id="AEUW02000001">
    <property type="protein sequence ID" value="EHJ52142.1"/>
    <property type="molecule type" value="Genomic_DNA"/>
</dbReference>
<dbReference type="Proteomes" id="UP000003573">
    <property type="component" value="Unassembled WGS sequence"/>
</dbReference>
<dbReference type="InterPro" id="IPR004233">
    <property type="entry name" value="FokI_D2"/>
</dbReference>
<evidence type="ECO:0000259" key="4">
    <source>
        <dbReference type="Pfam" id="PF09254"/>
    </source>
</evidence>
<name>G5JVG3_9STRE</name>
<dbReference type="Pfam" id="PF09254">
    <property type="entry name" value="FokI_cleav_dom"/>
    <property type="match status" value="1"/>
</dbReference>
<evidence type="ECO:0000313" key="5">
    <source>
        <dbReference type="EMBL" id="EHJ52142.1"/>
    </source>
</evidence>
<comment type="caution">
    <text evidence="5">The sequence shown here is derived from an EMBL/GenBank/DDBJ whole genome shotgun (WGS) entry which is preliminary data.</text>
</comment>
<feature type="domain" description="FokI recognition" evidence="2">
    <location>
        <begin position="161"/>
        <end position="293"/>
    </location>
</feature>
<dbReference type="SUPFAM" id="SSF52980">
    <property type="entry name" value="Restriction endonuclease-like"/>
    <property type="match status" value="1"/>
</dbReference>
<dbReference type="Pfam" id="PF02980">
    <property type="entry name" value="FokI_dom_2"/>
    <property type="match status" value="1"/>
</dbReference>
<dbReference type="AlphaFoldDB" id="G5JVG3"/>
<feature type="domain" description="FokI recognition" evidence="3">
    <location>
        <begin position="16"/>
        <end position="142"/>
    </location>
</feature>
<dbReference type="InterPro" id="IPR036388">
    <property type="entry name" value="WH-like_DNA-bd_sf"/>
</dbReference>
<proteinExistence type="predicted"/>
<keyword evidence="5" id="KW-0540">Nuclease</keyword>
<dbReference type="GO" id="GO:0009307">
    <property type="term" value="P:DNA restriction-modification system"/>
    <property type="evidence" value="ECO:0007669"/>
    <property type="project" value="InterPro"/>
</dbReference>
<dbReference type="REBASE" id="61211">
    <property type="entry name" value="Sma11558ORF736P"/>
</dbReference>
<dbReference type="InterPro" id="IPR011335">
    <property type="entry name" value="Restrct_endonuc-II-like"/>
</dbReference>
<evidence type="ECO:0000259" key="2">
    <source>
        <dbReference type="Pfam" id="PF02980"/>
    </source>
</evidence>
<keyword evidence="6" id="KW-1185">Reference proteome</keyword>
<dbReference type="GO" id="GO:0003677">
    <property type="term" value="F:DNA binding"/>
    <property type="evidence" value="ECO:0007669"/>
    <property type="project" value="InterPro"/>
</dbReference>
<feature type="domain" description="FokI cleavage" evidence="4">
    <location>
        <begin position="402"/>
        <end position="589"/>
    </location>
</feature>
<accession>G5JVG3</accession>
<dbReference type="Gene3D" id="1.10.10.10">
    <property type="entry name" value="Winged helix-like DNA-binding domain superfamily/Winged helix DNA-binding domain"/>
    <property type="match status" value="1"/>
</dbReference>
<dbReference type="InterPro" id="IPR036390">
    <property type="entry name" value="WH_DNA-bd_sf"/>
</dbReference>
<evidence type="ECO:0000256" key="1">
    <source>
        <dbReference type="ARBA" id="ARBA00022801"/>
    </source>
</evidence>
<evidence type="ECO:0000313" key="6">
    <source>
        <dbReference type="Proteomes" id="UP000003573"/>
    </source>
</evidence>
<protein>
    <submittedName>
        <fullName evidence="5">Restriction endonuclease FokI, C-terminal domain protein</fullName>
    </submittedName>
</protein>
<dbReference type="InterPro" id="IPR004234">
    <property type="entry name" value="FokI_D1"/>
</dbReference>
<dbReference type="InterPro" id="IPR044945">
    <property type="entry name" value="FokI_dom_1_2"/>
</dbReference>
<keyword evidence="1" id="KW-0378">Hydrolase</keyword>
<dbReference type="Pfam" id="PF02981">
    <property type="entry name" value="FokI_D1"/>
    <property type="match status" value="1"/>
</dbReference>
<dbReference type="InterPro" id="IPR015334">
    <property type="entry name" value="FokI_cleavage_dom"/>
</dbReference>
<dbReference type="Gene3D" id="3.40.91.30">
    <property type="match status" value="1"/>
</dbReference>
<gene>
    <name evidence="5" type="ORF">STRMA_0737</name>
</gene>
<dbReference type="SUPFAM" id="SSF46785">
    <property type="entry name" value="Winged helix' DNA-binding domain"/>
    <property type="match status" value="3"/>
</dbReference>
<dbReference type="RefSeq" id="WP_003079871.1">
    <property type="nucleotide sequence ID" value="NZ_AEUW02000001.1"/>
</dbReference>
<dbReference type="OrthoDB" id="2266376at2"/>
<reference evidence="5 6" key="1">
    <citation type="journal article" date="2014" name="Int. J. Syst. Evol. Microbiol.">
        <title>Phylogenomics and the dynamic genome evolution of the genus Streptococcus.</title>
        <authorList>
            <consortium name="The Broad Institute Genome Sequencing Platform"/>
            <person name="Richards V.P."/>
            <person name="Palmer S.R."/>
            <person name="Pavinski Bitar P.D."/>
            <person name="Qin X."/>
            <person name="Weinstock G.M."/>
            <person name="Highlander S.K."/>
            <person name="Town C.D."/>
            <person name="Burne R.A."/>
            <person name="Stanhope M.J."/>
        </authorList>
    </citation>
    <scope>NUCLEOTIDE SEQUENCE [LARGE SCALE GENOMIC DNA]</scope>
    <source>
        <strain evidence="5 6">NCTC 11558</strain>
    </source>
</reference>
<evidence type="ECO:0000259" key="3">
    <source>
        <dbReference type="Pfam" id="PF02981"/>
    </source>
</evidence>
<sequence>MSININEYSDLNNLAFGLGQDVSQDLKELVKVASIFVSGSKIHKWLVNTRLEEVVTGLNLQNELKAVITNKPISVTWKQLTGTRTKKEANSLVQAVFPGQGARLAIVDWAAQNYVSVAVAFGLLEFHRADKTFTISELGIRAVKLYESEDLTELDKFLYERLLEYPYAAWLLRLLGKNPTKQFSKFDLGENFGFIDELGFETAPVEIYLNGLAQAEIDNDKMAKKKIKSNFESTSDKYMRWLAGVLVTAGLATSVTKKVNHNYNGRKFALTLGTVYQITTKGLTALKQVDGKSRYARSRKRVMWEFLATKDKKAISKKTSRSLMLKHLTEKKNPIQAEVIATLINTDYPSLEITPEEVIDDCIGLNRIGIEIIINGNQLTLKDKLFDFEIPIQKNITLQKSDIEKFKNQLRTELTNIDHSYLKGIDIASKKTTTNVENTEFEAISTKVFTDELGFFGEHLGGSNKPDGLIWDNDCAIILDSKAYSEGFPLTASHTDAMGRYLRQFKERKEEIKPTWWDIAPDNLANTYFAYVSGSFSGNYKAQLQKFRQDTNHMGGALEFVKLLLLANNYKAHKMSINEVKESILDYNISYEEYAPLLTEIE</sequence>
<dbReference type="CDD" id="cd00941">
    <property type="entry name" value="FokI_N"/>
    <property type="match status" value="1"/>
</dbReference>
<dbReference type="GO" id="GO:0009036">
    <property type="term" value="F:type II site-specific deoxyribonuclease activity"/>
    <property type="evidence" value="ECO:0007669"/>
    <property type="project" value="InterPro"/>
</dbReference>
<keyword evidence="5" id="KW-0255">Endonuclease</keyword>